<evidence type="ECO:0000256" key="1">
    <source>
        <dbReference type="SAM" id="Phobius"/>
    </source>
</evidence>
<organism evidence="2 3">
    <name type="scientific">Streptococcus gordonii</name>
    <dbReference type="NCBI Taxonomy" id="1302"/>
    <lineage>
        <taxon>Bacteria</taxon>
        <taxon>Bacillati</taxon>
        <taxon>Bacillota</taxon>
        <taxon>Bacilli</taxon>
        <taxon>Lactobacillales</taxon>
        <taxon>Streptococcaceae</taxon>
        <taxon>Streptococcus</taxon>
    </lineage>
</organism>
<dbReference type="RefSeq" id="WP_048809601.1">
    <property type="nucleotide sequence ID" value="NZ_JAKUXS010000005.1"/>
</dbReference>
<keyword evidence="1" id="KW-0812">Transmembrane</keyword>
<evidence type="ECO:0000313" key="3">
    <source>
        <dbReference type="Proteomes" id="UP000033375"/>
    </source>
</evidence>
<protein>
    <submittedName>
        <fullName evidence="2">Uncharacterized protein</fullName>
    </submittedName>
</protein>
<keyword evidence="1" id="KW-0472">Membrane</keyword>
<evidence type="ECO:0000313" key="2">
    <source>
        <dbReference type="EMBL" id="KJQ64222.1"/>
    </source>
</evidence>
<dbReference type="Proteomes" id="UP000033375">
    <property type="component" value="Unassembled WGS sequence"/>
</dbReference>
<proteinExistence type="predicted"/>
<keyword evidence="1" id="KW-1133">Transmembrane helix</keyword>
<gene>
    <name evidence="2" type="ORF">TZ88_01163</name>
</gene>
<dbReference type="EMBL" id="JYGN01000004">
    <property type="protein sequence ID" value="KJQ64222.1"/>
    <property type="molecule type" value="Genomic_DNA"/>
</dbReference>
<accession>A0AB34SA85</accession>
<comment type="caution">
    <text evidence="2">The sequence shown here is derived from an EMBL/GenBank/DDBJ whole genome shotgun (WGS) entry which is preliminary data.</text>
</comment>
<dbReference type="AlphaFoldDB" id="A0AB34SA85"/>
<sequence length="46" mass="5061">MDRKQIHKIGKIMNKPVKFVKKNAGIIVSVVVPAVVTAFLGSKNKK</sequence>
<feature type="transmembrane region" description="Helical" evidence="1">
    <location>
        <begin position="20"/>
        <end position="40"/>
    </location>
</feature>
<name>A0AB34SA85_STRGN</name>
<reference evidence="2 3" key="1">
    <citation type="submission" date="2015-02" db="EMBL/GenBank/DDBJ databases">
        <title>Evolution of amylase-binding proteins of oral streptococcal species.</title>
        <authorList>
            <person name="Haase E.M."/>
        </authorList>
    </citation>
    <scope>NUCLEOTIDE SEQUENCE [LARGE SCALE GENOMIC DNA]</scope>
    <source>
        <strain evidence="3">UB10712</strain>
    </source>
</reference>